<dbReference type="InterPro" id="IPR013096">
    <property type="entry name" value="Cupin_2"/>
</dbReference>
<name>A0A1I9YWH0_9BURK</name>
<dbReference type="KEGG" id="pspw:BJG93_33915"/>
<dbReference type="AlphaFoldDB" id="A0A1I9YWH0"/>
<dbReference type="InterPro" id="IPR011051">
    <property type="entry name" value="RmlC_Cupin_sf"/>
</dbReference>
<keyword evidence="2" id="KW-0614">Plasmid</keyword>
<dbReference type="InterPro" id="IPR014710">
    <property type="entry name" value="RmlC-like_jellyroll"/>
</dbReference>
<reference evidence="2" key="2">
    <citation type="submission" date="2021-06" db="EMBL/GenBank/DDBJ databases">
        <authorList>
            <person name="Rogers T.H."/>
            <person name="Ramsay J.P."/>
            <person name="Wang P."/>
            <person name="Terpolilli J."/>
        </authorList>
    </citation>
    <scope>NUCLEOTIDE SEQUENCE [LARGE SCALE GENOMIC DNA]</scope>
    <source>
        <strain evidence="2">WSM5005</strain>
        <plasmid evidence="2">pl2WSM5005</plasmid>
    </source>
</reference>
<accession>A0A1I9YWH0</accession>
<keyword evidence="3" id="KW-1185">Reference proteome</keyword>
<dbReference type="Gene3D" id="2.60.120.10">
    <property type="entry name" value="Jelly Rolls"/>
    <property type="match status" value="1"/>
</dbReference>
<evidence type="ECO:0000313" key="3">
    <source>
        <dbReference type="Proteomes" id="UP000179860"/>
    </source>
</evidence>
<dbReference type="Pfam" id="PF07883">
    <property type="entry name" value="Cupin_2"/>
    <property type="match status" value="1"/>
</dbReference>
<proteinExistence type="predicted"/>
<feature type="domain" description="Cupin type-2" evidence="1">
    <location>
        <begin position="151"/>
        <end position="211"/>
    </location>
</feature>
<dbReference type="Proteomes" id="UP000179860">
    <property type="component" value="Plasmid pl2WSM5005"/>
</dbReference>
<dbReference type="OrthoDB" id="3620182at2"/>
<protein>
    <submittedName>
        <fullName evidence="2">Cupin domain-containing protein</fullName>
    </submittedName>
</protein>
<reference evidence="2" key="1">
    <citation type="submission" date="2016-09" db="EMBL/GenBank/DDBJ databases">
        <title>The Complete Genome of Burkholderia sprentiae wsm5005.</title>
        <authorList>
            <person name="De Meyer S."/>
            <person name="Wang P."/>
            <person name="Terpolilli J."/>
        </authorList>
    </citation>
    <scope>NUCLEOTIDE SEQUENCE [LARGE SCALE GENOMIC DNA]</scope>
    <source>
        <strain evidence="2">WSM5005</strain>
        <plasmid evidence="2">pl2WSM5005</plasmid>
    </source>
</reference>
<geneLocation type="plasmid" evidence="2 3">
    <name>pl2WSM5005</name>
</geneLocation>
<evidence type="ECO:0000259" key="1">
    <source>
        <dbReference type="Pfam" id="PF07883"/>
    </source>
</evidence>
<dbReference type="EMBL" id="CP017565">
    <property type="protein sequence ID" value="APA90550.1"/>
    <property type="molecule type" value="Genomic_DNA"/>
</dbReference>
<dbReference type="RefSeq" id="WP_027193684.1">
    <property type="nucleotide sequence ID" value="NZ_CP017565.2"/>
</dbReference>
<evidence type="ECO:0000313" key="2">
    <source>
        <dbReference type="EMBL" id="APA90550.1"/>
    </source>
</evidence>
<organism evidence="2 3">
    <name type="scientific">Paraburkholderia sprentiae WSM5005</name>
    <dbReference type="NCBI Taxonomy" id="754502"/>
    <lineage>
        <taxon>Bacteria</taxon>
        <taxon>Pseudomonadati</taxon>
        <taxon>Pseudomonadota</taxon>
        <taxon>Betaproteobacteria</taxon>
        <taxon>Burkholderiales</taxon>
        <taxon>Burkholderiaceae</taxon>
        <taxon>Paraburkholderia</taxon>
    </lineage>
</organism>
<gene>
    <name evidence="2" type="ORF">BJG93_33915</name>
</gene>
<dbReference type="SUPFAM" id="SSF51182">
    <property type="entry name" value="RmlC-like cupins"/>
    <property type="match status" value="1"/>
</dbReference>
<sequence length="248" mass="26616">MRYVRPFLIDGLSAGPASEWLLGPEDGVGCTVRLHRGGVSRAVYSRDDVEQFALLLAGSAFLHAHGESQNLSIGELAFIPAGISGSVSGDGGAVWAEIETVVPSGFSRAAMPASSARVIPIDQSRFEGGGFAYQSLIDRKQGAQTMRMNVLQVQPGAGSPDFHIHAFTQIYLIQEGEMTLDIGKQRVAAPVNSLVFLPAGVVHRNFNAGNTIERHVSLLVPEPDDGQIFDFAVTIHDREAELLQQLPN</sequence>